<dbReference type="Proteomes" id="UP000187209">
    <property type="component" value="Unassembled WGS sequence"/>
</dbReference>
<dbReference type="AlphaFoldDB" id="A0A1R2CX86"/>
<organism evidence="1 2">
    <name type="scientific">Stentor coeruleus</name>
    <dbReference type="NCBI Taxonomy" id="5963"/>
    <lineage>
        <taxon>Eukaryota</taxon>
        <taxon>Sar</taxon>
        <taxon>Alveolata</taxon>
        <taxon>Ciliophora</taxon>
        <taxon>Postciliodesmatophora</taxon>
        <taxon>Heterotrichea</taxon>
        <taxon>Heterotrichida</taxon>
        <taxon>Stentoridae</taxon>
        <taxon>Stentor</taxon>
    </lineage>
</organism>
<keyword evidence="2" id="KW-1185">Reference proteome</keyword>
<reference evidence="1 2" key="1">
    <citation type="submission" date="2016-11" db="EMBL/GenBank/DDBJ databases">
        <title>The macronuclear genome of Stentor coeruleus: a giant cell with tiny introns.</title>
        <authorList>
            <person name="Slabodnick M."/>
            <person name="Ruby J.G."/>
            <person name="Reiff S.B."/>
            <person name="Swart E.C."/>
            <person name="Gosai S."/>
            <person name="Prabakaran S."/>
            <person name="Witkowska E."/>
            <person name="Larue G.E."/>
            <person name="Fisher S."/>
            <person name="Freeman R.M."/>
            <person name="Gunawardena J."/>
            <person name="Chu W."/>
            <person name="Stover N.A."/>
            <person name="Gregory B.D."/>
            <person name="Nowacki M."/>
            <person name="Derisi J."/>
            <person name="Roy S.W."/>
            <person name="Marshall W.F."/>
            <person name="Sood P."/>
        </authorList>
    </citation>
    <scope>NUCLEOTIDE SEQUENCE [LARGE SCALE GENOMIC DNA]</scope>
    <source>
        <strain evidence="1">WM001</strain>
    </source>
</reference>
<gene>
    <name evidence="1" type="ORF">SteCoe_3418</name>
</gene>
<dbReference type="OrthoDB" id="323165at2759"/>
<sequence>MTPQVKGNVNAGPVRTFTFMSPAGNDRNPNLNVFPVKSRKFSSGTSESSEISYNLEPELQKSFPKPSPSADKILENMIKHFKIHKSVSLSQVSELPIDTCKLIVEKLISEKLSLSDELSVKNEEIPEIPENQDKSLDLGIPSAQVSPPPMKMQAFRALENVSPIEKDDSVGHTNYKIVSLALTPHEDLNPNPIAIKSSKYEDYKREVLKLANELRELTAYNQLLSLILSLEKDNESVQLANQVKEKVDIYIGLIENITEMMKKLRKNIEPSEGFWESVPLYRQEVKILAKMVGFEALCDFKPSEMQTVNDLLDISLEDDPKKLEIYIDEVLAGHDIAEISYMLVKYIKYLEEQAALPLKSEALNCLITEVRNEFALEESVNEKLIFASELAMLETEINRLKYEQSRALRMEQVKIREKKPSLEKKKWKLPKNMEKLSGPELYSKALARCKKK</sequence>
<comment type="caution">
    <text evidence="1">The sequence shown here is derived from an EMBL/GenBank/DDBJ whole genome shotgun (WGS) entry which is preliminary data.</text>
</comment>
<evidence type="ECO:0000313" key="2">
    <source>
        <dbReference type="Proteomes" id="UP000187209"/>
    </source>
</evidence>
<protein>
    <submittedName>
        <fullName evidence="1">Uncharacterized protein</fullName>
    </submittedName>
</protein>
<accession>A0A1R2CX86</accession>
<dbReference type="EMBL" id="MPUH01000040">
    <property type="protein sequence ID" value="OMJ93581.1"/>
    <property type="molecule type" value="Genomic_DNA"/>
</dbReference>
<evidence type="ECO:0000313" key="1">
    <source>
        <dbReference type="EMBL" id="OMJ93581.1"/>
    </source>
</evidence>
<name>A0A1R2CX86_9CILI</name>
<proteinExistence type="predicted"/>